<protein>
    <submittedName>
        <fullName evidence="1">Uncharacterized protein</fullName>
    </submittedName>
</protein>
<proteinExistence type="predicted"/>
<comment type="caution">
    <text evidence="1">The sequence shown here is derived from an EMBL/GenBank/DDBJ whole genome shotgun (WGS) entry which is preliminary data.</text>
</comment>
<evidence type="ECO:0000313" key="2">
    <source>
        <dbReference type="Proteomes" id="UP000811545"/>
    </source>
</evidence>
<organism evidence="1 2">
    <name type="scientific">Psychracetigena formicireducens</name>
    <dbReference type="NCBI Taxonomy" id="2986056"/>
    <lineage>
        <taxon>Bacteria</taxon>
        <taxon>Bacillati</taxon>
        <taxon>Candidatus Lithacetigenota</taxon>
        <taxon>Candidatus Psychracetigena</taxon>
    </lineage>
</organism>
<gene>
    <name evidence="1" type="ORF">DDT42_01691</name>
</gene>
<dbReference type="Proteomes" id="UP000811545">
    <property type="component" value="Unassembled WGS sequence"/>
</dbReference>
<evidence type="ECO:0000313" key="1">
    <source>
        <dbReference type="EMBL" id="MBT9145814.1"/>
    </source>
</evidence>
<dbReference type="AlphaFoldDB" id="A0A9E2F1U0"/>
<dbReference type="EMBL" id="QLTW01000181">
    <property type="protein sequence ID" value="MBT9145814.1"/>
    <property type="molecule type" value="Genomic_DNA"/>
</dbReference>
<accession>A0A9E2F1U0</accession>
<sequence>MIKKPYKFNKVKKKKLLELLKSGLRRGAAAKQVGVTPQIVNYHRRNDEEFSRLVDEAEMEANEPVEDALYQAALSGNIIAIQVWLYNRDPDRWSDRRSVRLGGEEGQPIVLKVVYDNENSDKI</sequence>
<reference evidence="1 2" key="1">
    <citation type="journal article" date="2021" name="bioRxiv">
        <title>Unique metabolic strategies in Hadean analogues reveal hints for primordial physiology.</title>
        <authorList>
            <person name="Nobu M.K."/>
            <person name="Nakai R."/>
            <person name="Tamazawa S."/>
            <person name="Mori H."/>
            <person name="Toyoda A."/>
            <person name="Ijiri A."/>
            <person name="Suzuki S."/>
            <person name="Kurokawa K."/>
            <person name="Kamagata Y."/>
            <person name="Tamaki H."/>
        </authorList>
    </citation>
    <scope>NUCLEOTIDE SEQUENCE [LARGE SCALE GENOMIC DNA]</scope>
    <source>
        <strain evidence="1">BS525</strain>
    </source>
</reference>
<name>A0A9E2F1U0_PSYF1</name>